<dbReference type="InterPro" id="IPR045794">
    <property type="entry name" value="Trypco1"/>
</dbReference>
<reference evidence="2 3" key="1">
    <citation type="submission" date="2021-01" db="EMBL/GenBank/DDBJ databases">
        <title>Whole genome shotgun sequence of Plantactinospora endophytica NBRC 110450.</title>
        <authorList>
            <person name="Komaki H."/>
            <person name="Tamura T."/>
        </authorList>
    </citation>
    <scope>NUCLEOTIDE SEQUENCE [LARGE SCALE GENOMIC DNA]</scope>
    <source>
        <strain evidence="2 3">NBRC 110450</strain>
    </source>
</reference>
<evidence type="ECO:0000313" key="3">
    <source>
        <dbReference type="Proteomes" id="UP000646749"/>
    </source>
</evidence>
<proteinExistence type="predicted"/>
<evidence type="ECO:0000259" key="1">
    <source>
        <dbReference type="Pfam" id="PF19493"/>
    </source>
</evidence>
<comment type="caution">
    <text evidence="2">The sequence shown here is derived from an EMBL/GenBank/DDBJ whole genome shotgun (WGS) entry which is preliminary data.</text>
</comment>
<organism evidence="2 3">
    <name type="scientific">Plantactinospora endophytica</name>
    <dbReference type="NCBI Taxonomy" id="673535"/>
    <lineage>
        <taxon>Bacteria</taxon>
        <taxon>Bacillati</taxon>
        <taxon>Actinomycetota</taxon>
        <taxon>Actinomycetes</taxon>
        <taxon>Micromonosporales</taxon>
        <taxon>Micromonosporaceae</taxon>
        <taxon>Plantactinospora</taxon>
    </lineage>
</organism>
<name>A0ABQ4EA12_9ACTN</name>
<sequence length="116" mass="12399">MLEDIDQPSSASEVLVPLEIDGHTVFLSARASTDRTQPGDEVEIAAKQPELDDALRGVVAFADKVTARLQNSDATRFSVEVACEFAMESGTFVAILGKVSAKSGLKVTIEWEKSGT</sequence>
<dbReference type="Pfam" id="PF19493">
    <property type="entry name" value="Trypco1"/>
    <property type="match status" value="1"/>
</dbReference>
<keyword evidence="3" id="KW-1185">Reference proteome</keyword>
<evidence type="ECO:0000313" key="2">
    <source>
        <dbReference type="EMBL" id="GIG91111.1"/>
    </source>
</evidence>
<protein>
    <recommendedName>
        <fullName evidence="1">Trypsin-co-occurring domain-containing protein</fullName>
    </recommendedName>
</protein>
<gene>
    <name evidence="2" type="ORF">Pen02_60470</name>
</gene>
<dbReference type="EMBL" id="BONW01000033">
    <property type="protein sequence ID" value="GIG91111.1"/>
    <property type="molecule type" value="Genomic_DNA"/>
</dbReference>
<feature type="domain" description="Trypsin-co-occurring" evidence="1">
    <location>
        <begin position="21"/>
        <end position="113"/>
    </location>
</feature>
<dbReference type="Proteomes" id="UP000646749">
    <property type="component" value="Unassembled WGS sequence"/>
</dbReference>
<dbReference type="NCBIfam" id="NF041216">
    <property type="entry name" value="CU044_2847_fam"/>
    <property type="match status" value="1"/>
</dbReference>
<accession>A0ABQ4EA12</accession>